<comment type="caution">
    <text evidence="2">The sequence shown here is derived from an EMBL/GenBank/DDBJ whole genome shotgun (WGS) entry which is preliminary data.</text>
</comment>
<reference evidence="2" key="1">
    <citation type="journal article" date="2023" name="Plant J.">
        <title>The genome of the king protea, Protea cynaroides.</title>
        <authorList>
            <person name="Chang J."/>
            <person name="Duong T.A."/>
            <person name="Schoeman C."/>
            <person name="Ma X."/>
            <person name="Roodt D."/>
            <person name="Barker N."/>
            <person name="Li Z."/>
            <person name="Van de Peer Y."/>
            <person name="Mizrachi E."/>
        </authorList>
    </citation>
    <scope>NUCLEOTIDE SEQUENCE</scope>
    <source>
        <tissue evidence="2">Young leaves</tissue>
    </source>
</reference>
<sequence>MCSTVGELFGPYGPYFQAHSIIVLTDQPLKKILTKPDISGRVINWAFKLREFDLSYKPRTAIIAQAFVDFLIESSPQEEQGTDNQATEESSRPWTLFIDGASSKTQCGAGFILTSPKGFETRCPLRFMFQVSNNAAEYEALIAGLRLAKAVMARRVEASSNSQLVVRQVNGEYKAKKVSMSTYLKKVQEATSTFEYFTLRHILRD</sequence>
<dbReference type="GO" id="GO:0003676">
    <property type="term" value="F:nucleic acid binding"/>
    <property type="evidence" value="ECO:0007669"/>
    <property type="project" value="InterPro"/>
</dbReference>
<dbReference type="InterPro" id="IPR036397">
    <property type="entry name" value="RNaseH_sf"/>
</dbReference>
<feature type="domain" description="RNase H type-1" evidence="1">
    <location>
        <begin position="90"/>
        <end position="205"/>
    </location>
</feature>
<dbReference type="Pfam" id="PF13456">
    <property type="entry name" value="RVT_3"/>
    <property type="match status" value="1"/>
</dbReference>
<dbReference type="EMBL" id="JAMYWD010000008">
    <property type="protein sequence ID" value="KAJ4962651.1"/>
    <property type="molecule type" value="Genomic_DNA"/>
</dbReference>
<dbReference type="SUPFAM" id="SSF53098">
    <property type="entry name" value="Ribonuclease H-like"/>
    <property type="match status" value="1"/>
</dbReference>
<dbReference type="OrthoDB" id="1933881at2759"/>
<dbReference type="PANTHER" id="PTHR48475:SF2">
    <property type="entry name" value="RIBONUCLEASE H"/>
    <property type="match status" value="1"/>
</dbReference>
<dbReference type="Gene3D" id="3.30.420.10">
    <property type="entry name" value="Ribonuclease H-like superfamily/Ribonuclease H"/>
    <property type="match status" value="1"/>
</dbReference>
<name>A0A9Q0HCB8_9MAGN</name>
<dbReference type="PROSITE" id="PS50879">
    <property type="entry name" value="RNASE_H_1"/>
    <property type="match status" value="1"/>
</dbReference>
<organism evidence="2 3">
    <name type="scientific">Protea cynaroides</name>
    <dbReference type="NCBI Taxonomy" id="273540"/>
    <lineage>
        <taxon>Eukaryota</taxon>
        <taxon>Viridiplantae</taxon>
        <taxon>Streptophyta</taxon>
        <taxon>Embryophyta</taxon>
        <taxon>Tracheophyta</taxon>
        <taxon>Spermatophyta</taxon>
        <taxon>Magnoliopsida</taxon>
        <taxon>Proteales</taxon>
        <taxon>Proteaceae</taxon>
        <taxon>Protea</taxon>
    </lineage>
</organism>
<accession>A0A9Q0HCB8</accession>
<keyword evidence="3" id="KW-1185">Reference proteome</keyword>
<proteinExistence type="predicted"/>
<evidence type="ECO:0000313" key="2">
    <source>
        <dbReference type="EMBL" id="KAJ4962651.1"/>
    </source>
</evidence>
<dbReference type="PANTHER" id="PTHR48475">
    <property type="entry name" value="RIBONUCLEASE H"/>
    <property type="match status" value="1"/>
</dbReference>
<gene>
    <name evidence="2" type="ORF">NE237_022590</name>
</gene>
<dbReference type="CDD" id="cd09279">
    <property type="entry name" value="RNase_HI_like"/>
    <property type="match status" value="1"/>
</dbReference>
<dbReference type="AlphaFoldDB" id="A0A9Q0HCB8"/>
<evidence type="ECO:0000259" key="1">
    <source>
        <dbReference type="PROSITE" id="PS50879"/>
    </source>
</evidence>
<protein>
    <recommendedName>
        <fullName evidence="1">RNase H type-1 domain-containing protein</fullName>
    </recommendedName>
</protein>
<dbReference type="InterPro" id="IPR012337">
    <property type="entry name" value="RNaseH-like_sf"/>
</dbReference>
<dbReference type="GO" id="GO:0004523">
    <property type="term" value="F:RNA-DNA hybrid ribonuclease activity"/>
    <property type="evidence" value="ECO:0007669"/>
    <property type="project" value="InterPro"/>
</dbReference>
<dbReference type="InterPro" id="IPR002156">
    <property type="entry name" value="RNaseH_domain"/>
</dbReference>
<evidence type="ECO:0000313" key="3">
    <source>
        <dbReference type="Proteomes" id="UP001141806"/>
    </source>
</evidence>
<dbReference type="Proteomes" id="UP001141806">
    <property type="component" value="Unassembled WGS sequence"/>
</dbReference>